<dbReference type="GeneID" id="115034151"/>
<dbReference type="EnsemblMetazoa" id="XM_029489960.1">
    <property type="protein sequence ID" value="XP_029345820.1"/>
    <property type="gene ID" value="LOC115034151"/>
</dbReference>
<evidence type="ECO:0000256" key="3">
    <source>
        <dbReference type="ARBA" id="ARBA00022833"/>
    </source>
</evidence>
<feature type="domain" description="MULE transposase" evidence="5">
    <location>
        <begin position="178"/>
        <end position="275"/>
    </location>
</feature>
<dbReference type="Gene3D" id="2.20.25.240">
    <property type="match status" value="1"/>
</dbReference>
<feature type="domain" description="FLYWCH-type" evidence="4">
    <location>
        <begin position="4"/>
        <end position="62"/>
    </location>
</feature>
<evidence type="ECO:0000256" key="1">
    <source>
        <dbReference type="ARBA" id="ARBA00022723"/>
    </source>
</evidence>
<keyword evidence="7" id="KW-1185">Reference proteome</keyword>
<evidence type="ECO:0000256" key="2">
    <source>
        <dbReference type="ARBA" id="ARBA00022771"/>
    </source>
</evidence>
<dbReference type="KEGG" id="api:115034151"/>
<dbReference type="Pfam" id="PF10551">
    <property type="entry name" value="MULE"/>
    <property type="match status" value="1"/>
</dbReference>
<dbReference type="Pfam" id="PF04500">
    <property type="entry name" value="FLYWCH"/>
    <property type="match status" value="1"/>
</dbReference>
<evidence type="ECO:0000313" key="6">
    <source>
        <dbReference type="EnsemblMetazoa" id="XP_029345820.1"/>
    </source>
</evidence>
<name>A0A8R2NRI8_ACYPI</name>
<keyword evidence="2" id="KW-0863">Zinc-finger</keyword>
<accession>A0A8R2NRI8</accession>
<dbReference type="GO" id="GO:0008270">
    <property type="term" value="F:zinc ion binding"/>
    <property type="evidence" value="ECO:0007669"/>
    <property type="project" value="UniProtKB-KW"/>
</dbReference>
<protein>
    <recommendedName>
        <fullName evidence="8">FLYWCH-type domain-containing protein</fullName>
    </recommendedName>
</protein>
<sequence length="316" mass="36332">MEVIKSNKGGNKICWRGYTYIMKHQGRKRLTWRCKKESSLKCRGTMYTDLNIGHPQIGKVHSHIADKHEVNAIKCTYKMKEAAKRTKTNPAEIYAENVKNLDPQSQARIPPEPIMKRTIRNQRKTEHPASGTSIEGEWCTTGNPDNKRLLLVDDGDENRLVIFATDEGLQNLSKSNEWYMDGNFALSPKGFMQLYVIRVQINGIFVTAVYCLLTKKTQSTYERMLNCLMEKCAEKNIFLDPMYIHVDFEKAVINAIKIVIGEHVEVNGCFYHLTQATHRHIRKMGLTTEYKSDEEYSAFCRRLDALAFLPLCDVAD</sequence>
<evidence type="ECO:0000259" key="4">
    <source>
        <dbReference type="Pfam" id="PF04500"/>
    </source>
</evidence>
<dbReference type="OrthoDB" id="6585512at2759"/>
<dbReference type="PANTHER" id="PTHR47160:SF10">
    <property type="entry name" value="MULE TRANSPOSASE DOMAIN-CONTAINING PROTEIN"/>
    <property type="match status" value="1"/>
</dbReference>
<keyword evidence="3" id="KW-0862">Zinc</keyword>
<reference evidence="6" key="2">
    <citation type="submission" date="2022-06" db="UniProtKB">
        <authorList>
            <consortium name="EnsemblMetazoa"/>
        </authorList>
    </citation>
    <scope>IDENTIFICATION</scope>
</reference>
<proteinExistence type="predicted"/>
<evidence type="ECO:0000313" key="7">
    <source>
        <dbReference type="Proteomes" id="UP000007819"/>
    </source>
</evidence>
<dbReference type="InterPro" id="IPR007588">
    <property type="entry name" value="Znf_FLYWCH"/>
</dbReference>
<dbReference type="AlphaFoldDB" id="A0A8R2NRI8"/>
<dbReference type="Proteomes" id="UP000007819">
    <property type="component" value="Chromosome A2"/>
</dbReference>
<keyword evidence="1" id="KW-0479">Metal-binding</keyword>
<organism evidence="6 7">
    <name type="scientific">Acyrthosiphon pisum</name>
    <name type="common">Pea aphid</name>
    <dbReference type="NCBI Taxonomy" id="7029"/>
    <lineage>
        <taxon>Eukaryota</taxon>
        <taxon>Metazoa</taxon>
        <taxon>Ecdysozoa</taxon>
        <taxon>Arthropoda</taxon>
        <taxon>Hexapoda</taxon>
        <taxon>Insecta</taxon>
        <taxon>Pterygota</taxon>
        <taxon>Neoptera</taxon>
        <taxon>Paraneoptera</taxon>
        <taxon>Hemiptera</taxon>
        <taxon>Sternorrhyncha</taxon>
        <taxon>Aphidomorpha</taxon>
        <taxon>Aphidoidea</taxon>
        <taxon>Aphididae</taxon>
        <taxon>Macrosiphini</taxon>
        <taxon>Acyrthosiphon</taxon>
    </lineage>
</organism>
<evidence type="ECO:0008006" key="8">
    <source>
        <dbReference type="Google" id="ProtNLM"/>
    </source>
</evidence>
<reference evidence="7" key="1">
    <citation type="submission" date="2010-06" db="EMBL/GenBank/DDBJ databases">
        <authorList>
            <person name="Jiang H."/>
            <person name="Abraham K."/>
            <person name="Ali S."/>
            <person name="Alsbrooks S.L."/>
            <person name="Anim B.N."/>
            <person name="Anosike U.S."/>
            <person name="Attaway T."/>
            <person name="Bandaranaike D.P."/>
            <person name="Battles P.K."/>
            <person name="Bell S.N."/>
            <person name="Bell A.V."/>
            <person name="Beltran B."/>
            <person name="Bickham C."/>
            <person name="Bustamante Y."/>
            <person name="Caleb T."/>
            <person name="Canada A."/>
            <person name="Cardenas V."/>
            <person name="Carter K."/>
            <person name="Chacko J."/>
            <person name="Chandrabose M.N."/>
            <person name="Chavez D."/>
            <person name="Chavez A."/>
            <person name="Chen L."/>
            <person name="Chu H.-S."/>
            <person name="Claassen K.J."/>
            <person name="Cockrell R."/>
            <person name="Collins M."/>
            <person name="Cooper J.A."/>
            <person name="Cree A."/>
            <person name="Curry S.M."/>
            <person name="Da Y."/>
            <person name="Dao M.D."/>
            <person name="Das B."/>
            <person name="Davila M.-L."/>
            <person name="Davy-Carroll L."/>
            <person name="Denson S."/>
            <person name="Dinh H."/>
            <person name="Ebong V.E."/>
            <person name="Edwards J.R."/>
            <person name="Egan A."/>
            <person name="El-Daye J."/>
            <person name="Escobedo L."/>
            <person name="Fernandez S."/>
            <person name="Fernando P.R."/>
            <person name="Flagg N."/>
            <person name="Forbes L.D."/>
            <person name="Fowler R.G."/>
            <person name="Fu Q."/>
            <person name="Gabisi R.A."/>
            <person name="Ganer J."/>
            <person name="Garbino Pronczuk A."/>
            <person name="Garcia R.M."/>
            <person name="Garner T."/>
            <person name="Garrett T.E."/>
            <person name="Gonzalez D.A."/>
            <person name="Hamid H."/>
            <person name="Hawkins E.S."/>
            <person name="Hirani K."/>
            <person name="Hogues M.E."/>
            <person name="Hollins B."/>
            <person name="Hsiao C.-H."/>
            <person name="Jabil R."/>
            <person name="James M.L."/>
            <person name="Jhangiani S.N."/>
            <person name="Johnson B."/>
            <person name="Johnson Q."/>
            <person name="Joshi V."/>
            <person name="Kalu J.B."/>
            <person name="Kam C."/>
            <person name="Kashfia A."/>
            <person name="Keebler J."/>
            <person name="Kisamo H."/>
            <person name="Kovar C.L."/>
            <person name="Lago L.A."/>
            <person name="Lai C.-Y."/>
            <person name="Laidlaw J."/>
            <person name="Lara F."/>
            <person name="Le T.-K."/>
            <person name="Lee S.L."/>
            <person name="Legall F.H."/>
            <person name="Lemon S.J."/>
            <person name="Lewis L.R."/>
            <person name="Li B."/>
            <person name="Liu Y."/>
            <person name="Liu Y.-S."/>
            <person name="Lopez J."/>
            <person name="Lozado R.J."/>
            <person name="Lu J."/>
            <person name="Madu R.C."/>
            <person name="Maheshwari M."/>
            <person name="Maheshwari R."/>
            <person name="Malloy K."/>
            <person name="Martinez E."/>
            <person name="Mathew T."/>
            <person name="Mercado I.C."/>
            <person name="Mercado C."/>
            <person name="Meyer B."/>
            <person name="Montgomery K."/>
            <person name="Morgan M.B."/>
            <person name="Munidasa M."/>
            <person name="Nazareth L.V."/>
            <person name="Nelson J."/>
            <person name="Ng B.M."/>
            <person name="Nguyen N.B."/>
            <person name="Nguyen P.Q."/>
            <person name="Nguyen T."/>
            <person name="Obregon M."/>
            <person name="Okwuonu G.O."/>
            <person name="Onwere C.G."/>
            <person name="Orozco G."/>
            <person name="Parra A."/>
            <person name="Patel S."/>
            <person name="Patil S."/>
            <person name="Perez A."/>
            <person name="Perez Y."/>
            <person name="Pham C."/>
            <person name="Primus E.L."/>
            <person name="Pu L.-L."/>
            <person name="Puazo M."/>
            <person name="Qin X."/>
            <person name="Quiroz J.B."/>
            <person name="Reese J."/>
            <person name="Richards S."/>
            <person name="Rives C.M."/>
            <person name="Robberts R."/>
            <person name="Ruiz S.J."/>
            <person name="Ruiz M.J."/>
            <person name="Santibanez J."/>
            <person name="Schneider B.W."/>
            <person name="Sisson I."/>
            <person name="Smith M."/>
            <person name="Sodergren E."/>
            <person name="Song X.-Z."/>
            <person name="Song B.B."/>
            <person name="Summersgill H."/>
            <person name="Thelus R."/>
            <person name="Thornton R.D."/>
            <person name="Trejos Z.Y."/>
            <person name="Usmani K."/>
            <person name="Vattathil S."/>
            <person name="Villasana D."/>
            <person name="Walker D.L."/>
            <person name="Wang S."/>
            <person name="Wang K."/>
            <person name="White C.S."/>
            <person name="Williams A.C."/>
            <person name="Williamson J."/>
            <person name="Wilson K."/>
            <person name="Woghiren I.O."/>
            <person name="Woodworth J.R."/>
            <person name="Worley K.C."/>
            <person name="Wright R.A."/>
            <person name="Wu W."/>
            <person name="Young L."/>
            <person name="Zhang L."/>
            <person name="Zhang J."/>
            <person name="Zhu Y."/>
            <person name="Muzny D.M."/>
            <person name="Weinstock G."/>
            <person name="Gibbs R.A."/>
        </authorList>
    </citation>
    <scope>NUCLEOTIDE SEQUENCE [LARGE SCALE GENOMIC DNA]</scope>
    <source>
        <strain evidence="7">LSR1</strain>
    </source>
</reference>
<dbReference type="InterPro" id="IPR018289">
    <property type="entry name" value="MULE_transposase_dom"/>
</dbReference>
<evidence type="ECO:0000259" key="5">
    <source>
        <dbReference type="Pfam" id="PF10551"/>
    </source>
</evidence>
<dbReference type="RefSeq" id="XP_029345820.1">
    <property type="nucleotide sequence ID" value="XM_029489960.1"/>
</dbReference>
<dbReference type="PANTHER" id="PTHR47160">
    <property type="entry name" value="PUTATIVE-RELATED"/>
    <property type="match status" value="1"/>
</dbReference>